<dbReference type="Pfam" id="PF10604">
    <property type="entry name" value="Polyketide_cyc2"/>
    <property type="match status" value="1"/>
</dbReference>
<keyword evidence="2" id="KW-1185">Reference proteome</keyword>
<dbReference type="EMBL" id="VJZC01000640">
    <property type="protein sequence ID" value="MPY63796.1"/>
    <property type="molecule type" value="Genomic_DNA"/>
</dbReference>
<dbReference type="SUPFAM" id="SSF55961">
    <property type="entry name" value="Bet v1-like"/>
    <property type="match status" value="1"/>
</dbReference>
<dbReference type="InterPro" id="IPR019587">
    <property type="entry name" value="Polyketide_cyclase/dehydratase"/>
</dbReference>
<evidence type="ECO:0000313" key="2">
    <source>
        <dbReference type="Proteomes" id="UP000400924"/>
    </source>
</evidence>
<dbReference type="InterPro" id="IPR023393">
    <property type="entry name" value="START-like_dom_sf"/>
</dbReference>
<evidence type="ECO:0000313" key="1">
    <source>
        <dbReference type="EMBL" id="MPY63796.1"/>
    </source>
</evidence>
<gene>
    <name evidence="1" type="ORF">FNH08_43555</name>
</gene>
<accession>A0A5N8XX16</accession>
<name>A0A5N8XX16_9ACTN</name>
<dbReference type="RefSeq" id="WP_322726402.1">
    <property type="nucleotide sequence ID" value="NZ_VJZC01000640.1"/>
</dbReference>
<dbReference type="AlphaFoldDB" id="A0A5N8XX16"/>
<dbReference type="Proteomes" id="UP000400924">
    <property type="component" value="Unassembled WGS sequence"/>
</dbReference>
<dbReference type="PANTHER" id="PTHR36166">
    <property type="entry name" value="CHROMOSOME 9, WHOLE GENOME SHOTGUN SEQUENCE"/>
    <property type="match status" value="1"/>
</dbReference>
<dbReference type="CDD" id="cd07822">
    <property type="entry name" value="SRPBCC_4"/>
    <property type="match status" value="1"/>
</dbReference>
<sequence length="146" mass="16294">MRRIASEVQISARPEEVWSVLTGFERFHEWNPFLVEAAGRVEPGQRLSLRLRLPGNGREMVFKPTVLVSEPARLLRWRGRLGVRGVFDGLHAFELTPREGGTHVLQTEVFTGVLVPVTGSIIRQSEVGFGLMTDALKKRVESSASS</sequence>
<protein>
    <submittedName>
        <fullName evidence="1">SRPBCC domain-containing protein</fullName>
    </submittedName>
</protein>
<comment type="caution">
    <text evidence="1">The sequence shown here is derived from an EMBL/GenBank/DDBJ whole genome shotgun (WGS) entry which is preliminary data.</text>
</comment>
<dbReference type="Gene3D" id="3.30.530.20">
    <property type="match status" value="1"/>
</dbReference>
<reference evidence="1 2" key="1">
    <citation type="submission" date="2019-07" db="EMBL/GenBank/DDBJ databases">
        <title>New species of Amycolatopsis and Streptomyces.</title>
        <authorList>
            <person name="Duangmal K."/>
            <person name="Teo W.F.A."/>
            <person name="Lipun K."/>
        </authorList>
    </citation>
    <scope>NUCLEOTIDE SEQUENCE [LARGE SCALE GENOMIC DNA]</scope>
    <source>
        <strain evidence="1 2">NBRC 106415</strain>
    </source>
</reference>
<proteinExistence type="predicted"/>
<organism evidence="1 2">
    <name type="scientific">Streptomyces spongiae</name>
    <dbReference type="NCBI Taxonomy" id="565072"/>
    <lineage>
        <taxon>Bacteria</taxon>
        <taxon>Bacillati</taxon>
        <taxon>Actinomycetota</taxon>
        <taxon>Actinomycetes</taxon>
        <taxon>Kitasatosporales</taxon>
        <taxon>Streptomycetaceae</taxon>
        <taxon>Streptomyces</taxon>
    </lineage>
</organism>
<dbReference type="PANTHER" id="PTHR36166:SF1">
    <property type="entry name" value="SRPBCC DOMAIN-CONTAINING PROTEIN"/>
    <property type="match status" value="1"/>
</dbReference>